<dbReference type="RefSeq" id="WP_346125210.1">
    <property type="nucleotide sequence ID" value="NZ_BAABGU010000063.1"/>
</dbReference>
<dbReference type="EMBL" id="BAABGU010000063">
    <property type="protein sequence ID" value="GAA4580628.1"/>
    <property type="molecule type" value="Genomic_DNA"/>
</dbReference>
<protein>
    <recommendedName>
        <fullName evidence="3">AP2-like integrase N-terminal domain-containing protein</fullName>
    </recommendedName>
</protein>
<comment type="caution">
    <text evidence="1">The sequence shown here is derived from an EMBL/GenBank/DDBJ whole genome shotgun (WGS) entry which is preliminary data.</text>
</comment>
<keyword evidence="2" id="KW-1185">Reference proteome</keyword>
<dbReference type="Proteomes" id="UP001500307">
    <property type="component" value="Unassembled WGS sequence"/>
</dbReference>
<evidence type="ECO:0000313" key="2">
    <source>
        <dbReference type="Proteomes" id="UP001500307"/>
    </source>
</evidence>
<evidence type="ECO:0000313" key="1">
    <source>
        <dbReference type="EMBL" id="GAA4580628.1"/>
    </source>
</evidence>
<gene>
    <name evidence="1" type="ORF">GCM10023176_60470</name>
</gene>
<sequence>MAVHDLWYLSTPGPDGERVKSGKHGRGKRWRVRYVDAAGETRDKVFQRKKDAEDFDLAARTGLAPEVKLDQGERNVTFATLDNRAAAADLLVGQS</sequence>
<name>A0ABP8T714_9ACTN</name>
<proteinExistence type="predicted"/>
<evidence type="ECO:0008006" key="3">
    <source>
        <dbReference type="Google" id="ProtNLM"/>
    </source>
</evidence>
<organism evidence="1 2">
    <name type="scientific">Micromonospora coerulea</name>
    <dbReference type="NCBI Taxonomy" id="47856"/>
    <lineage>
        <taxon>Bacteria</taxon>
        <taxon>Bacillati</taxon>
        <taxon>Actinomycetota</taxon>
        <taxon>Actinomycetes</taxon>
        <taxon>Micromonosporales</taxon>
        <taxon>Micromonosporaceae</taxon>
        <taxon>Micromonospora</taxon>
    </lineage>
</organism>
<reference evidence="2" key="1">
    <citation type="journal article" date="2019" name="Int. J. Syst. Evol. Microbiol.">
        <title>The Global Catalogue of Microorganisms (GCM) 10K type strain sequencing project: providing services to taxonomists for standard genome sequencing and annotation.</title>
        <authorList>
            <consortium name="The Broad Institute Genomics Platform"/>
            <consortium name="The Broad Institute Genome Sequencing Center for Infectious Disease"/>
            <person name="Wu L."/>
            <person name="Ma J."/>
        </authorList>
    </citation>
    <scope>NUCLEOTIDE SEQUENCE [LARGE SCALE GENOMIC DNA]</scope>
    <source>
        <strain evidence="2">JCM 3175</strain>
    </source>
</reference>
<accession>A0ABP8T714</accession>